<reference evidence="2" key="1">
    <citation type="journal article" date="2023" name="Nat. Commun.">
        <title>Diploid and tetraploid genomes of Acorus and the evolution of monocots.</title>
        <authorList>
            <person name="Ma L."/>
            <person name="Liu K.W."/>
            <person name="Li Z."/>
            <person name="Hsiao Y.Y."/>
            <person name="Qi Y."/>
            <person name="Fu T."/>
            <person name="Tang G.D."/>
            <person name="Zhang D."/>
            <person name="Sun W.H."/>
            <person name="Liu D.K."/>
            <person name="Li Y."/>
            <person name="Chen G.Z."/>
            <person name="Liu X.D."/>
            <person name="Liao X.Y."/>
            <person name="Jiang Y.T."/>
            <person name="Yu X."/>
            <person name="Hao Y."/>
            <person name="Huang J."/>
            <person name="Zhao X.W."/>
            <person name="Ke S."/>
            <person name="Chen Y.Y."/>
            <person name="Wu W.L."/>
            <person name="Hsu J.L."/>
            <person name="Lin Y.F."/>
            <person name="Huang M.D."/>
            <person name="Li C.Y."/>
            <person name="Huang L."/>
            <person name="Wang Z.W."/>
            <person name="Zhao X."/>
            <person name="Zhong W.Y."/>
            <person name="Peng D.H."/>
            <person name="Ahmad S."/>
            <person name="Lan S."/>
            <person name="Zhang J.S."/>
            <person name="Tsai W.C."/>
            <person name="Van de Peer Y."/>
            <person name="Liu Z.J."/>
        </authorList>
    </citation>
    <scope>NUCLEOTIDE SEQUENCE</scope>
    <source>
        <strain evidence="2">CP</strain>
    </source>
</reference>
<name>A0AAV9DXU6_ACOCL</name>
<evidence type="ECO:0000259" key="1">
    <source>
        <dbReference type="Pfam" id="PF00078"/>
    </source>
</evidence>
<dbReference type="PANTHER" id="PTHR46890:SF48">
    <property type="entry name" value="RNA-DIRECTED DNA POLYMERASE"/>
    <property type="match status" value="1"/>
</dbReference>
<dbReference type="InterPro" id="IPR052343">
    <property type="entry name" value="Retrotransposon-Effector_Assoc"/>
</dbReference>
<dbReference type="EMBL" id="JAUJYO010000010">
    <property type="protein sequence ID" value="KAK1305935.1"/>
    <property type="molecule type" value="Genomic_DNA"/>
</dbReference>
<dbReference type="Proteomes" id="UP001180020">
    <property type="component" value="Unassembled WGS sequence"/>
</dbReference>
<organism evidence="2 3">
    <name type="scientific">Acorus calamus</name>
    <name type="common">Sweet flag</name>
    <dbReference type="NCBI Taxonomy" id="4465"/>
    <lineage>
        <taxon>Eukaryota</taxon>
        <taxon>Viridiplantae</taxon>
        <taxon>Streptophyta</taxon>
        <taxon>Embryophyta</taxon>
        <taxon>Tracheophyta</taxon>
        <taxon>Spermatophyta</taxon>
        <taxon>Magnoliopsida</taxon>
        <taxon>Liliopsida</taxon>
        <taxon>Acoraceae</taxon>
        <taxon>Acorus</taxon>
    </lineage>
</organism>
<gene>
    <name evidence="2" type="ORF">QJS10_CPA10g01484</name>
</gene>
<dbReference type="AlphaFoldDB" id="A0AAV9DXU6"/>
<dbReference type="InterPro" id="IPR000477">
    <property type="entry name" value="RT_dom"/>
</dbReference>
<protein>
    <recommendedName>
        <fullName evidence="1">Reverse transcriptase domain-containing protein</fullName>
    </recommendedName>
</protein>
<dbReference type="PANTHER" id="PTHR46890">
    <property type="entry name" value="NON-LTR RETROLELEMENT REVERSE TRANSCRIPTASE-LIKE PROTEIN-RELATED"/>
    <property type="match status" value="1"/>
</dbReference>
<feature type="domain" description="Reverse transcriptase" evidence="1">
    <location>
        <begin position="5"/>
        <end position="140"/>
    </location>
</feature>
<accession>A0AAV9DXU6</accession>
<keyword evidence="3" id="KW-1185">Reference proteome</keyword>
<proteinExistence type="predicted"/>
<reference evidence="2" key="2">
    <citation type="submission" date="2023-06" db="EMBL/GenBank/DDBJ databases">
        <authorList>
            <person name="Ma L."/>
            <person name="Liu K.-W."/>
            <person name="Li Z."/>
            <person name="Hsiao Y.-Y."/>
            <person name="Qi Y."/>
            <person name="Fu T."/>
            <person name="Tang G."/>
            <person name="Zhang D."/>
            <person name="Sun W.-H."/>
            <person name="Liu D.-K."/>
            <person name="Li Y."/>
            <person name="Chen G.-Z."/>
            <person name="Liu X.-D."/>
            <person name="Liao X.-Y."/>
            <person name="Jiang Y.-T."/>
            <person name="Yu X."/>
            <person name="Hao Y."/>
            <person name="Huang J."/>
            <person name="Zhao X.-W."/>
            <person name="Ke S."/>
            <person name="Chen Y.-Y."/>
            <person name="Wu W.-L."/>
            <person name="Hsu J.-L."/>
            <person name="Lin Y.-F."/>
            <person name="Huang M.-D."/>
            <person name="Li C.-Y."/>
            <person name="Huang L."/>
            <person name="Wang Z.-W."/>
            <person name="Zhao X."/>
            <person name="Zhong W.-Y."/>
            <person name="Peng D.-H."/>
            <person name="Ahmad S."/>
            <person name="Lan S."/>
            <person name="Zhang J.-S."/>
            <person name="Tsai W.-C."/>
            <person name="Van De Peer Y."/>
            <person name="Liu Z.-J."/>
        </authorList>
    </citation>
    <scope>NUCLEOTIDE SEQUENCE</scope>
    <source>
        <strain evidence="2">CP</strain>
        <tissue evidence="2">Leaves</tissue>
    </source>
</reference>
<dbReference type="Pfam" id="PF00078">
    <property type="entry name" value="RVT_1"/>
    <property type="match status" value="1"/>
</dbReference>
<comment type="caution">
    <text evidence="2">The sequence shown here is derived from an EMBL/GenBank/DDBJ whole genome shotgun (WGS) entry which is preliminary data.</text>
</comment>
<sequence length="243" mass="26874">MSLIPKSKSVDSLDEFWPISLCNTVYKLITKTMVARIQVFLPRLINLHQSDFVKGRNIAHSILLAHELVRYLNTTTGVGRACIKIDLKKEFDSVCWPYLLVVLKGFNFPAHWCHMILNCVQTTAFSVLVNGSPKGFFNSSCGLRQDTSIENLHGKSPPILALLGRPTSDRLLQKGLPATATCTLCRQLPKSCSPAEPSVAVLPHFNDMVHLDGAQFSYLQEAIRTQDQGTPKDSSSHQASILG</sequence>
<evidence type="ECO:0000313" key="2">
    <source>
        <dbReference type="EMBL" id="KAK1305935.1"/>
    </source>
</evidence>
<evidence type="ECO:0000313" key="3">
    <source>
        <dbReference type="Proteomes" id="UP001180020"/>
    </source>
</evidence>